<dbReference type="EMBL" id="CP003495">
    <property type="protein sequence ID" value="AFY27492.1"/>
    <property type="molecule type" value="Genomic_DNA"/>
</dbReference>
<dbReference type="OrthoDB" id="540704at2"/>
<evidence type="ECO:0000313" key="1">
    <source>
        <dbReference type="EMBL" id="AFY27492.1"/>
    </source>
</evidence>
<dbReference type="eggNOG" id="ENOG50345I9">
    <property type="taxonomic scope" value="Bacteria"/>
</dbReference>
<organism evidence="1 2">
    <name type="scientific">Cyanobium gracile (strain ATCC 27147 / PCC 6307)</name>
    <dbReference type="NCBI Taxonomy" id="292564"/>
    <lineage>
        <taxon>Bacteria</taxon>
        <taxon>Bacillati</taxon>
        <taxon>Cyanobacteriota</taxon>
        <taxon>Cyanophyceae</taxon>
        <taxon>Synechococcales</taxon>
        <taxon>Prochlorococcaceae</taxon>
        <taxon>Cyanobium</taxon>
    </lineage>
</organism>
<evidence type="ECO:0000313" key="2">
    <source>
        <dbReference type="Proteomes" id="UP000010388"/>
    </source>
</evidence>
<dbReference type="Proteomes" id="UP000010388">
    <property type="component" value="Chromosome"/>
</dbReference>
<gene>
    <name evidence="1" type="ordered locus">Cyagr_0293</name>
</gene>
<dbReference type="HOGENOM" id="CLU_798578_0_0_3"/>
<reference evidence="2" key="1">
    <citation type="journal article" date="2013" name="Proc. Natl. Acad. Sci. U.S.A.">
        <title>Improving the coverage of the cyanobacterial phylum using diversity-driven genome sequencing.</title>
        <authorList>
            <person name="Shih P.M."/>
            <person name="Wu D."/>
            <person name="Latifi A."/>
            <person name="Axen S.D."/>
            <person name="Fewer D.P."/>
            <person name="Talla E."/>
            <person name="Calteau A."/>
            <person name="Cai F."/>
            <person name="Tandeau de Marsac N."/>
            <person name="Rippka R."/>
            <person name="Herdman M."/>
            <person name="Sivonen K."/>
            <person name="Coursin T."/>
            <person name="Laurent T."/>
            <person name="Goodwin L."/>
            <person name="Nolan M."/>
            <person name="Davenport K.W."/>
            <person name="Han C.S."/>
            <person name="Rubin E.M."/>
            <person name="Eisen J.A."/>
            <person name="Woyke T."/>
            <person name="Gugger M."/>
            <person name="Kerfeld C.A."/>
        </authorList>
    </citation>
    <scope>NUCLEOTIDE SEQUENCE [LARGE SCALE GENOMIC DNA]</scope>
    <source>
        <strain evidence="2">ATCC 27147 / PCC 6307</strain>
    </source>
</reference>
<dbReference type="AlphaFoldDB" id="K9P295"/>
<sequence>MTTFDLHDSGPELIPLPAGAVVLVGQEVGVGLRRQLALAALRQGLVERQLQSLSLGPTLDPEDPDHLLSLNGIAVQLACGGLTSEEIQVDLSFWRRAETAPQLVLAAAVDGENQVVHFPGVLTGKEFVDLAQGASADAAAAIPLAIDKFRGGFERLLTLALLMQPEALPRLALPKAAVTPIGSGVVNVLDWLEGRLAEALAGLGASLQPVPAAAFRNLALAIPEPDQALAVLSIPLAISNGALVCGPAAREAIERMQLLVIPSGSEIASTLLLRIIGDTPGALLPDQLTLTAQQGEHEQSITSNDSTSLDLRCPACSLSVIIRLTFADGEPLAPIPPFLLLPDQPLP</sequence>
<dbReference type="STRING" id="292564.Cyagr_0293"/>
<protein>
    <submittedName>
        <fullName evidence="1">Uncharacterized protein</fullName>
    </submittedName>
</protein>
<name>K9P295_CYAGP</name>
<dbReference type="KEGG" id="cgc:Cyagr_0293"/>
<proteinExistence type="predicted"/>
<accession>K9P295</accession>
<dbReference type="RefSeq" id="WP_015107950.1">
    <property type="nucleotide sequence ID" value="NC_019675.1"/>
</dbReference>